<reference evidence="1 2" key="1">
    <citation type="submission" date="2019-05" db="EMBL/GenBank/DDBJ databases">
        <title>Another draft genome of Portunus trituberculatus and its Hox gene families provides insights of decapod evolution.</title>
        <authorList>
            <person name="Jeong J.-H."/>
            <person name="Song I."/>
            <person name="Kim S."/>
            <person name="Choi T."/>
            <person name="Kim D."/>
            <person name="Ryu S."/>
            <person name="Kim W."/>
        </authorList>
    </citation>
    <scope>NUCLEOTIDE SEQUENCE [LARGE SCALE GENOMIC DNA]</scope>
    <source>
        <tissue evidence="1">Muscle</tissue>
    </source>
</reference>
<accession>A0A5B7DPR2</accession>
<keyword evidence="2" id="KW-1185">Reference proteome</keyword>
<gene>
    <name evidence="1" type="ORF">E2C01_016560</name>
</gene>
<protein>
    <submittedName>
        <fullName evidence="1">Uncharacterized protein</fullName>
    </submittedName>
</protein>
<sequence length="116" mass="12871">MLAMSSTTSLGIWPTHLNKHLLGQGDATWLVDVFLVVQHRVIPRNLQEVQDLSHPLLRVEHQLLIVHRQTPCATQLLTLSVHGLHGTVPPLQALLVTSITGDTFIYAQSKKEGLVM</sequence>
<dbReference type="AlphaFoldDB" id="A0A5B7DPR2"/>
<evidence type="ECO:0000313" key="2">
    <source>
        <dbReference type="Proteomes" id="UP000324222"/>
    </source>
</evidence>
<organism evidence="1 2">
    <name type="scientific">Portunus trituberculatus</name>
    <name type="common">Swimming crab</name>
    <name type="synonym">Neptunus trituberculatus</name>
    <dbReference type="NCBI Taxonomy" id="210409"/>
    <lineage>
        <taxon>Eukaryota</taxon>
        <taxon>Metazoa</taxon>
        <taxon>Ecdysozoa</taxon>
        <taxon>Arthropoda</taxon>
        <taxon>Crustacea</taxon>
        <taxon>Multicrustacea</taxon>
        <taxon>Malacostraca</taxon>
        <taxon>Eumalacostraca</taxon>
        <taxon>Eucarida</taxon>
        <taxon>Decapoda</taxon>
        <taxon>Pleocyemata</taxon>
        <taxon>Brachyura</taxon>
        <taxon>Eubrachyura</taxon>
        <taxon>Portunoidea</taxon>
        <taxon>Portunidae</taxon>
        <taxon>Portuninae</taxon>
        <taxon>Portunus</taxon>
    </lineage>
</organism>
<proteinExistence type="predicted"/>
<dbReference type="EMBL" id="VSRR010001214">
    <property type="protein sequence ID" value="MPC23510.1"/>
    <property type="molecule type" value="Genomic_DNA"/>
</dbReference>
<comment type="caution">
    <text evidence="1">The sequence shown here is derived from an EMBL/GenBank/DDBJ whole genome shotgun (WGS) entry which is preliminary data.</text>
</comment>
<dbReference type="Proteomes" id="UP000324222">
    <property type="component" value="Unassembled WGS sequence"/>
</dbReference>
<evidence type="ECO:0000313" key="1">
    <source>
        <dbReference type="EMBL" id="MPC23510.1"/>
    </source>
</evidence>
<name>A0A5B7DPR2_PORTR</name>